<protein>
    <submittedName>
        <fullName evidence="6">Uncharacterized protein</fullName>
    </submittedName>
</protein>
<evidence type="ECO:0000313" key="7">
    <source>
        <dbReference type="Proteomes" id="UP000559027"/>
    </source>
</evidence>
<comment type="caution">
    <text evidence="6">The sequence shown here is derived from an EMBL/GenBank/DDBJ whole genome shotgun (WGS) entry which is preliminary data.</text>
</comment>
<keyword evidence="7" id="KW-1185">Reference proteome</keyword>
<evidence type="ECO:0000256" key="3">
    <source>
        <dbReference type="ARBA" id="ARBA00022692"/>
    </source>
</evidence>
<evidence type="ECO:0000256" key="2">
    <source>
        <dbReference type="ARBA" id="ARBA00007262"/>
    </source>
</evidence>
<comment type="similarity">
    <text evidence="2">Belongs to the IFI6/IFI27 family.</text>
</comment>
<dbReference type="GO" id="GO:0016020">
    <property type="term" value="C:membrane"/>
    <property type="evidence" value="ECO:0007669"/>
    <property type="project" value="UniProtKB-SubCell"/>
</dbReference>
<dbReference type="InterPro" id="IPR038213">
    <property type="entry name" value="IFI6/IFI27-like_sf"/>
</dbReference>
<evidence type="ECO:0000256" key="1">
    <source>
        <dbReference type="ARBA" id="ARBA00004141"/>
    </source>
</evidence>
<keyword evidence="5" id="KW-0472">Membrane</keyword>
<keyword evidence="4" id="KW-1133">Transmembrane helix</keyword>
<evidence type="ECO:0000256" key="4">
    <source>
        <dbReference type="ARBA" id="ARBA00022989"/>
    </source>
</evidence>
<keyword evidence="3" id="KW-0812">Transmembrane</keyword>
<gene>
    <name evidence="6" type="ORF">D9756_008840</name>
</gene>
<accession>A0A8H5CZU7</accession>
<dbReference type="Pfam" id="PF06140">
    <property type="entry name" value="Ifi-6-16"/>
    <property type="match status" value="1"/>
</dbReference>
<dbReference type="PANTHER" id="PTHR16932:SF18">
    <property type="entry name" value="INTERFERON, ALPHA-INDUCIBLE PROTEIN 27-LIKE 2"/>
    <property type="match status" value="1"/>
</dbReference>
<dbReference type="Gene3D" id="6.10.110.10">
    <property type="match status" value="1"/>
</dbReference>
<dbReference type="InterPro" id="IPR009311">
    <property type="entry name" value="IFI6/IFI27-like"/>
</dbReference>
<organism evidence="6 7">
    <name type="scientific">Leucocoprinus leucothites</name>
    <dbReference type="NCBI Taxonomy" id="201217"/>
    <lineage>
        <taxon>Eukaryota</taxon>
        <taxon>Fungi</taxon>
        <taxon>Dikarya</taxon>
        <taxon>Basidiomycota</taxon>
        <taxon>Agaricomycotina</taxon>
        <taxon>Agaricomycetes</taxon>
        <taxon>Agaricomycetidae</taxon>
        <taxon>Agaricales</taxon>
        <taxon>Agaricineae</taxon>
        <taxon>Agaricaceae</taxon>
        <taxon>Leucocoprinus</taxon>
    </lineage>
</organism>
<dbReference type="AlphaFoldDB" id="A0A8H5CZU7"/>
<reference evidence="6 7" key="1">
    <citation type="journal article" date="2020" name="ISME J.">
        <title>Uncovering the hidden diversity of litter-decomposition mechanisms in mushroom-forming fungi.</title>
        <authorList>
            <person name="Floudas D."/>
            <person name="Bentzer J."/>
            <person name="Ahren D."/>
            <person name="Johansson T."/>
            <person name="Persson P."/>
            <person name="Tunlid A."/>
        </authorList>
    </citation>
    <scope>NUCLEOTIDE SEQUENCE [LARGE SCALE GENOMIC DNA]</scope>
    <source>
        <strain evidence="6 7">CBS 146.42</strain>
    </source>
</reference>
<sequence>MTQLTIPLPKAGAPDPYSKDDLLEILTQWHRAPSSEHPEPFPGPLAGKDKLSSWVHSVRQRAQERSIPRQQWANALLAWIPAAPEGKTGFKERLLKFMREVRAAGHWEKGRFWKWEEFKPMFFQLCEKETTRHRLKIGAVAVGSAAALPLIGIPLLGAIGFTSTGIAGGSVAAGLQSAVYGGATGGVFSVFQSIGARAAFPVAYNFVAGAIGAGAAAAAGQGGTSDGDRDLAHFLGDIGDDP</sequence>
<dbReference type="Proteomes" id="UP000559027">
    <property type="component" value="Unassembled WGS sequence"/>
</dbReference>
<dbReference type="PANTHER" id="PTHR16932">
    <property type="entry name" value="INTERFERON ALPHA-INDUCIBLE PROTEIN 27"/>
    <property type="match status" value="1"/>
</dbReference>
<proteinExistence type="inferred from homology"/>
<dbReference type="EMBL" id="JAACJO010000016">
    <property type="protein sequence ID" value="KAF5349612.1"/>
    <property type="molecule type" value="Genomic_DNA"/>
</dbReference>
<evidence type="ECO:0000313" key="6">
    <source>
        <dbReference type="EMBL" id="KAF5349612.1"/>
    </source>
</evidence>
<name>A0A8H5CZU7_9AGAR</name>
<comment type="subcellular location">
    <subcellularLocation>
        <location evidence="1">Membrane</location>
        <topology evidence="1">Multi-pass membrane protein</topology>
    </subcellularLocation>
</comment>
<evidence type="ECO:0000256" key="5">
    <source>
        <dbReference type="ARBA" id="ARBA00023136"/>
    </source>
</evidence>
<dbReference type="OrthoDB" id="3068660at2759"/>